<dbReference type="InterPro" id="IPR023380">
    <property type="entry name" value="DsbB-like_sf"/>
</dbReference>
<dbReference type="Proteomes" id="UP001589858">
    <property type="component" value="Unassembled WGS sequence"/>
</dbReference>
<sequence>MTVSVAAPLRSARLLALAIPVIALGGAYVSQYGFGLHPCEMCWWQRYGQMFALPFALLAFFWRPVRPLVAVAALGILSSGLIGGFHAGVEYGWWSGFTACTSSTFAPGVNPMDAIMAAPLIRCDVAPWTLGGISLAGFNFLLSTLGALAIFALLGRGAPVAKG</sequence>
<evidence type="ECO:0000256" key="3">
    <source>
        <dbReference type="ARBA" id="ARBA00022989"/>
    </source>
</evidence>
<gene>
    <name evidence="6" type="ORF">ACFFF8_06490</name>
</gene>
<reference evidence="6 7" key="1">
    <citation type="submission" date="2024-09" db="EMBL/GenBank/DDBJ databases">
        <authorList>
            <person name="Sun Q."/>
            <person name="Mori K."/>
        </authorList>
    </citation>
    <scope>NUCLEOTIDE SEQUENCE [LARGE SCALE GENOMIC DNA]</scope>
    <source>
        <strain evidence="6 7">CICC 11035S</strain>
    </source>
</reference>
<comment type="caution">
    <text evidence="6">The sequence shown here is derived from an EMBL/GenBank/DDBJ whole genome shotgun (WGS) entry which is preliminary data.</text>
</comment>
<dbReference type="RefSeq" id="WP_267219707.1">
    <property type="nucleotide sequence ID" value="NZ_JAPCWC010000004.1"/>
</dbReference>
<proteinExistence type="predicted"/>
<keyword evidence="4 5" id="KW-0472">Membrane</keyword>
<dbReference type="InterPro" id="IPR024199">
    <property type="entry name" value="Uncharacterised_DsbB"/>
</dbReference>
<dbReference type="SUPFAM" id="SSF158442">
    <property type="entry name" value="DsbB-like"/>
    <property type="match status" value="1"/>
</dbReference>
<dbReference type="InterPro" id="IPR003752">
    <property type="entry name" value="DiS_bond_form_DsbB/BdbC"/>
</dbReference>
<dbReference type="Gene3D" id="1.20.1550.10">
    <property type="entry name" value="DsbB-like"/>
    <property type="match status" value="1"/>
</dbReference>
<accession>A0ABV6S4T2</accession>
<evidence type="ECO:0000256" key="4">
    <source>
        <dbReference type="ARBA" id="ARBA00023136"/>
    </source>
</evidence>
<protein>
    <submittedName>
        <fullName evidence="6">Disulfide bond formation protein B</fullName>
    </submittedName>
</protein>
<keyword evidence="2 5" id="KW-0812">Transmembrane</keyword>
<evidence type="ECO:0000256" key="5">
    <source>
        <dbReference type="SAM" id="Phobius"/>
    </source>
</evidence>
<organism evidence="6 7">
    <name type="scientific">Novosphingobium clariflavum</name>
    <dbReference type="NCBI Taxonomy" id="2029884"/>
    <lineage>
        <taxon>Bacteria</taxon>
        <taxon>Pseudomonadati</taxon>
        <taxon>Pseudomonadota</taxon>
        <taxon>Alphaproteobacteria</taxon>
        <taxon>Sphingomonadales</taxon>
        <taxon>Sphingomonadaceae</taxon>
        <taxon>Novosphingobium</taxon>
    </lineage>
</organism>
<feature type="transmembrane region" description="Helical" evidence="5">
    <location>
        <begin position="68"/>
        <end position="89"/>
    </location>
</feature>
<dbReference type="Pfam" id="PF02600">
    <property type="entry name" value="DsbB"/>
    <property type="match status" value="1"/>
</dbReference>
<feature type="transmembrane region" description="Helical" evidence="5">
    <location>
        <begin position="12"/>
        <end position="31"/>
    </location>
</feature>
<evidence type="ECO:0000313" key="7">
    <source>
        <dbReference type="Proteomes" id="UP001589858"/>
    </source>
</evidence>
<comment type="subcellular location">
    <subcellularLocation>
        <location evidence="1">Membrane</location>
        <topology evidence="1">Multi-pass membrane protein</topology>
    </subcellularLocation>
</comment>
<dbReference type="EMBL" id="JBHLTM010000027">
    <property type="protein sequence ID" value="MFC0684236.1"/>
    <property type="molecule type" value="Genomic_DNA"/>
</dbReference>
<evidence type="ECO:0000313" key="6">
    <source>
        <dbReference type="EMBL" id="MFC0684236.1"/>
    </source>
</evidence>
<evidence type="ECO:0000256" key="2">
    <source>
        <dbReference type="ARBA" id="ARBA00022692"/>
    </source>
</evidence>
<feature type="transmembrane region" description="Helical" evidence="5">
    <location>
        <begin position="128"/>
        <end position="154"/>
    </location>
</feature>
<name>A0ABV6S4T2_9SPHN</name>
<dbReference type="PIRSF" id="PIRSF033913">
    <property type="entry name" value="S-S_format_DsbB"/>
    <property type="match status" value="1"/>
</dbReference>
<evidence type="ECO:0000256" key="1">
    <source>
        <dbReference type="ARBA" id="ARBA00004141"/>
    </source>
</evidence>
<feature type="transmembrane region" description="Helical" evidence="5">
    <location>
        <begin position="43"/>
        <end position="61"/>
    </location>
</feature>
<keyword evidence="3 5" id="KW-1133">Transmembrane helix</keyword>
<keyword evidence="7" id="KW-1185">Reference proteome</keyword>